<dbReference type="InterPro" id="IPR020581">
    <property type="entry name" value="GDC_P"/>
</dbReference>
<accession>A0ABQ6CMY8</accession>
<comment type="caution">
    <text evidence="4">The sequence shown here is derived from an EMBL/GenBank/DDBJ whole genome shotgun (WGS) entry which is preliminary data.</text>
</comment>
<name>A0ABQ6CMY8_9HYPH</name>
<evidence type="ECO:0000256" key="1">
    <source>
        <dbReference type="ARBA" id="ARBA00003788"/>
    </source>
</evidence>
<gene>
    <name evidence="4" type="ORF">GCM10007874_46900</name>
</gene>
<keyword evidence="2" id="KW-0663">Pyridoxal phosphate</keyword>
<dbReference type="Gene3D" id="3.40.640.10">
    <property type="entry name" value="Type I PLP-dependent aspartate aminotransferase-like (Major domain)"/>
    <property type="match status" value="1"/>
</dbReference>
<dbReference type="RefSeq" id="WP_284314677.1">
    <property type="nucleotide sequence ID" value="NZ_BSPC01000052.1"/>
</dbReference>
<keyword evidence="5" id="KW-1185">Reference proteome</keyword>
<dbReference type="PANTHER" id="PTHR11773">
    <property type="entry name" value="GLYCINE DEHYDROGENASE, DECARBOXYLATING"/>
    <property type="match status" value="1"/>
</dbReference>
<comment type="function">
    <text evidence="1">The glycine cleavage system catalyzes the degradation of glycine. The P protein binds the alpha-amino group of glycine through its pyridoxal phosphate cofactor; CO(2) is released and the remaining methylamine moiety is then transferred to the lipoamide cofactor of the H protein.</text>
</comment>
<dbReference type="SUPFAM" id="SSF53383">
    <property type="entry name" value="PLP-dependent transferases"/>
    <property type="match status" value="1"/>
</dbReference>
<sequence length="522" mass="57353">MTVLPKIPRYHAAVWDEPVVMEMGSPGRRGITFPAAEAEIARLAGPAESLIPAGMRRKAAPVLPEMSEPDVLRHYLHLSQETLGMMGISLFGTCTMKYNARLNEALASRPELAEVHPLQDETTLQGVLEIIHGFDLILRELSGMDQFVFQAAGGADAAYVHACVTRAWLASRGELGERDEIVTSLQAHPCNPATAATAGFKVITLPLEENGYPSLEALKAALSPRTAALMINNPDDMGIYNPNIKEWVRLVHEAGGLCFYDHANFNGVMGRIRARELGFDACMYMLHKTFGAPKGGGGPAVGAYGCSAELAPFLPRPIVGFDGAAYRLDYDRKESIGKVREFFGNIPVVLKAYAWARSLGAEGIREAADLSVLGNNYMEHELLKLPGVSRSHPDIDAWRMEMTRFSLGKLFEDTGVSAMDVQNRMVDYGIDAFWLSHEPWIVPQPFTPEAGEMWSKEDLDTWIAVLGKVIEEAYADPELVRSAPHNQTIHQIKAGPLEDPGHWAMTWRAHLRKRAGSKAKAA</sequence>
<evidence type="ECO:0000256" key="2">
    <source>
        <dbReference type="ARBA" id="ARBA00022898"/>
    </source>
</evidence>
<evidence type="ECO:0000313" key="4">
    <source>
        <dbReference type="EMBL" id="GLS21673.1"/>
    </source>
</evidence>
<evidence type="ECO:0000313" key="5">
    <source>
        <dbReference type="Proteomes" id="UP001156882"/>
    </source>
</evidence>
<dbReference type="InterPro" id="IPR000192">
    <property type="entry name" value="Aminotrans_V_dom"/>
</dbReference>
<feature type="domain" description="Aminotransferase class V" evidence="3">
    <location>
        <begin position="168"/>
        <end position="295"/>
    </location>
</feature>
<dbReference type="InterPro" id="IPR015421">
    <property type="entry name" value="PyrdxlP-dep_Trfase_major"/>
</dbReference>
<dbReference type="EMBL" id="BSPC01000052">
    <property type="protein sequence ID" value="GLS21673.1"/>
    <property type="molecule type" value="Genomic_DNA"/>
</dbReference>
<organism evidence="4 5">
    <name type="scientific">Labrys miyagiensis</name>
    <dbReference type="NCBI Taxonomy" id="346912"/>
    <lineage>
        <taxon>Bacteria</taxon>
        <taxon>Pseudomonadati</taxon>
        <taxon>Pseudomonadota</taxon>
        <taxon>Alphaproteobacteria</taxon>
        <taxon>Hyphomicrobiales</taxon>
        <taxon>Xanthobacteraceae</taxon>
        <taxon>Labrys</taxon>
    </lineage>
</organism>
<protein>
    <submittedName>
        <fullName evidence="4">Glycine dehydrogenase</fullName>
    </submittedName>
</protein>
<dbReference type="Pfam" id="PF00266">
    <property type="entry name" value="Aminotran_5"/>
    <property type="match status" value="1"/>
</dbReference>
<proteinExistence type="predicted"/>
<dbReference type="Proteomes" id="UP001156882">
    <property type="component" value="Unassembled WGS sequence"/>
</dbReference>
<dbReference type="NCBIfam" id="NF003346">
    <property type="entry name" value="PRK04366.1"/>
    <property type="match status" value="1"/>
</dbReference>
<dbReference type="PANTHER" id="PTHR11773:SF1">
    <property type="entry name" value="GLYCINE DEHYDROGENASE (DECARBOXYLATING), MITOCHONDRIAL"/>
    <property type="match status" value="1"/>
</dbReference>
<dbReference type="InterPro" id="IPR015424">
    <property type="entry name" value="PyrdxlP-dep_Trfase"/>
</dbReference>
<reference evidence="5" key="1">
    <citation type="journal article" date="2019" name="Int. J. Syst. Evol. Microbiol.">
        <title>The Global Catalogue of Microorganisms (GCM) 10K type strain sequencing project: providing services to taxonomists for standard genome sequencing and annotation.</title>
        <authorList>
            <consortium name="The Broad Institute Genomics Platform"/>
            <consortium name="The Broad Institute Genome Sequencing Center for Infectious Disease"/>
            <person name="Wu L."/>
            <person name="Ma J."/>
        </authorList>
    </citation>
    <scope>NUCLEOTIDE SEQUENCE [LARGE SCALE GENOMIC DNA]</scope>
    <source>
        <strain evidence="5">NBRC 101365</strain>
    </source>
</reference>
<dbReference type="Gene3D" id="6.20.440.10">
    <property type="match status" value="1"/>
</dbReference>
<evidence type="ECO:0000259" key="3">
    <source>
        <dbReference type="Pfam" id="PF00266"/>
    </source>
</evidence>